<dbReference type="SMART" id="SM00857">
    <property type="entry name" value="Resolvase"/>
    <property type="match status" value="1"/>
</dbReference>
<dbReference type="PANTHER" id="PTHR30461">
    <property type="entry name" value="DNA-INVERTASE FROM LAMBDOID PROPHAGE"/>
    <property type="match status" value="1"/>
</dbReference>
<dbReference type="AlphaFoldDB" id="A0A0F4J591"/>
<dbReference type="Gene3D" id="3.40.50.1390">
    <property type="entry name" value="Resolvase, N-terminal catalytic domain"/>
    <property type="match status" value="1"/>
</dbReference>
<comment type="caution">
    <text evidence="3">The sequence shown here is derived from an EMBL/GenBank/DDBJ whole genome shotgun (WGS) entry which is preliminary data.</text>
</comment>
<dbReference type="InterPro" id="IPR011109">
    <property type="entry name" value="DNA_bind_recombinase_dom"/>
</dbReference>
<dbReference type="PROSITE" id="PS51737">
    <property type="entry name" value="RECOMBINASE_DNA_BIND"/>
    <property type="match status" value="1"/>
</dbReference>
<keyword evidence="4" id="KW-1185">Reference proteome</keyword>
<evidence type="ECO:0000256" key="1">
    <source>
        <dbReference type="SAM" id="MobiDB-lite"/>
    </source>
</evidence>
<dbReference type="Gene3D" id="3.90.1750.20">
    <property type="entry name" value="Putative Large Serine Recombinase, Chain B, Domain 2"/>
    <property type="match status" value="1"/>
</dbReference>
<evidence type="ECO:0000313" key="3">
    <source>
        <dbReference type="EMBL" id="KJY28994.1"/>
    </source>
</evidence>
<dbReference type="SUPFAM" id="SSF53041">
    <property type="entry name" value="Resolvase-like"/>
    <property type="match status" value="1"/>
</dbReference>
<dbReference type="InterPro" id="IPR050639">
    <property type="entry name" value="SSR_resolvase"/>
</dbReference>
<feature type="compositionally biased region" description="Basic and acidic residues" evidence="1">
    <location>
        <begin position="172"/>
        <end position="183"/>
    </location>
</feature>
<protein>
    <recommendedName>
        <fullName evidence="2">Recombinase domain-containing protein</fullName>
    </recommendedName>
</protein>
<dbReference type="Proteomes" id="UP000033551">
    <property type="component" value="Unassembled WGS sequence"/>
</dbReference>
<accession>A0A0F4J591</accession>
<feature type="domain" description="Recombinase" evidence="2">
    <location>
        <begin position="189"/>
        <end position="320"/>
    </location>
</feature>
<dbReference type="InterPro" id="IPR006119">
    <property type="entry name" value="Resolv_N"/>
</dbReference>
<dbReference type="PATRIC" id="fig|68223.7.peg.775"/>
<dbReference type="CDD" id="cd00338">
    <property type="entry name" value="Ser_Recombinase"/>
    <property type="match status" value="1"/>
</dbReference>
<name>A0A0F4J591_9ACTN</name>
<evidence type="ECO:0000259" key="2">
    <source>
        <dbReference type="PROSITE" id="PS51737"/>
    </source>
</evidence>
<dbReference type="Pfam" id="PF00239">
    <property type="entry name" value="Resolvase"/>
    <property type="match status" value="1"/>
</dbReference>
<feature type="region of interest" description="Disordered" evidence="1">
    <location>
        <begin position="170"/>
        <end position="189"/>
    </location>
</feature>
<dbReference type="GO" id="GO:0003677">
    <property type="term" value="F:DNA binding"/>
    <property type="evidence" value="ECO:0007669"/>
    <property type="project" value="InterPro"/>
</dbReference>
<evidence type="ECO:0000313" key="4">
    <source>
        <dbReference type="Proteomes" id="UP000033551"/>
    </source>
</evidence>
<dbReference type="PANTHER" id="PTHR30461:SF23">
    <property type="entry name" value="DNA RECOMBINASE-RELATED"/>
    <property type="match status" value="1"/>
</dbReference>
<gene>
    <name evidence="3" type="ORF">VR44_23985</name>
</gene>
<proteinExistence type="predicted"/>
<dbReference type="EMBL" id="JZWV01000685">
    <property type="protein sequence ID" value="KJY28994.1"/>
    <property type="molecule type" value="Genomic_DNA"/>
</dbReference>
<reference evidence="3 4" key="1">
    <citation type="submission" date="2015-02" db="EMBL/GenBank/DDBJ databases">
        <authorList>
            <person name="Ju K.-S."/>
            <person name="Doroghazi J.R."/>
            <person name="Metcalf W."/>
        </authorList>
    </citation>
    <scope>NUCLEOTIDE SEQUENCE [LARGE SCALE GENOMIC DNA]</scope>
    <source>
        <strain evidence="3 4">NRRL ISP-5550</strain>
    </source>
</reference>
<dbReference type="InterPro" id="IPR036162">
    <property type="entry name" value="Resolvase-like_N_sf"/>
</dbReference>
<organism evidence="3 4">
    <name type="scientific">Streptomyces katrae</name>
    <dbReference type="NCBI Taxonomy" id="68223"/>
    <lineage>
        <taxon>Bacteria</taxon>
        <taxon>Bacillati</taxon>
        <taxon>Actinomycetota</taxon>
        <taxon>Actinomycetes</taxon>
        <taxon>Kitasatosporales</taxon>
        <taxon>Streptomycetaceae</taxon>
        <taxon>Streptomyces</taxon>
    </lineage>
</organism>
<dbReference type="GO" id="GO:0000150">
    <property type="term" value="F:DNA strand exchange activity"/>
    <property type="evidence" value="ECO:0007669"/>
    <property type="project" value="InterPro"/>
</dbReference>
<dbReference type="Pfam" id="PF07508">
    <property type="entry name" value="Recombinase"/>
    <property type="match status" value="1"/>
</dbReference>
<sequence>MVREDHATLVGLGLSPEELEVLGLDQPATAEPPGLMDAYLRRSDKKEDLATLRGHLRDVVRWARANGLQIRHVWFEQLSASKSYVRRREFEKATQAIMDGRSKTLGVWKTDRFDRRGMGAVGRMLDEFDRRQSRLVSVSEGLDSSQGGRMVFAILSEHAREEAKGMAKRVKIGHDSHKAEGRRGTGRPPFGLYSAPGSGKVEPHPDEYGAARRLADLLLDKKTTKDTAHQLNEEGYRTRSGATWSPTAVSKLAQSPLFAGMVPVRRRRTDEHGNPLESWEGYGEPLRDERGEVVLCGEGVVTPGEWFKIKTLIAERTDERWAKGKPEAKYLGTGSYRCGRMRDKRGAGELEPCGGSMSHRGGRYRCEVRQTRGKSICEGVVTLAERIDHAVGQAWIHHITALEPGDPMVVEIARRWLAFADPETQAKKEEAQKALEAAQRRVKKLEDDFYVYGKMDEERFEELSEGQRAVIESIAATLEALDAEAALSPLTQIDTLREAWEAADMSDKRMLLKCALGKKGITVKPAARQGDHTPILERLEFDWLSKKDTPTEL</sequence>
<dbReference type="InterPro" id="IPR038109">
    <property type="entry name" value="DNA_bind_recomb_sf"/>
</dbReference>